<dbReference type="GeneID" id="20823125"/>
<dbReference type="EMBL" id="GL891304">
    <property type="protein sequence ID" value="EGO57362.1"/>
    <property type="molecule type" value="Genomic_DNA"/>
</dbReference>
<proteinExistence type="predicted"/>
<dbReference type="AlphaFoldDB" id="F8MK78"/>
<evidence type="ECO:0000313" key="3">
    <source>
        <dbReference type="Proteomes" id="UP000008065"/>
    </source>
</evidence>
<dbReference type="KEGG" id="nte:NEUTE1DRAFT116781"/>
<dbReference type="HOGENOM" id="CLU_2373331_0_0_1"/>
<dbReference type="OrthoDB" id="2873061at2759"/>
<feature type="compositionally biased region" description="Low complexity" evidence="1">
    <location>
        <begin position="37"/>
        <end position="52"/>
    </location>
</feature>
<keyword evidence="3" id="KW-1185">Reference proteome</keyword>
<feature type="compositionally biased region" description="Basic and acidic residues" evidence="1">
    <location>
        <begin position="1"/>
        <end position="19"/>
    </location>
</feature>
<protein>
    <submittedName>
        <fullName evidence="2">Uncharacterized protein</fullName>
    </submittedName>
</protein>
<name>F8MK78_NEUT8</name>
<dbReference type="Proteomes" id="UP000008065">
    <property type="component" value="Unassembled WGS sequence"/>
</dbReference>
<evidence type="ECO:0000256" key="1">
    <source>
        <dbReference type="SAM" id="MobiDB-lite"/>
    </source>
</evidence>
<sequence length="95" mass="10554">MSTSRNGERHGKQKSRDTTPESYLGSSPDRGDSHVIQQYQPQRLQQQQQSVQGTTRGSRSGALAVRLDMDLDIDLQLKAKIKGDVTLSILEGDQE</sequence>
<evidence type="ECO:0000313" key="2">
    <source>
        <dbReference type="EMBL" id="EGO57362.1"/>
    </source>
</evidence>
<dbReference type="RefSeq" id="XP_009850499.1">
    <property type="nucleotide sequence ID" value="XM_009852197.1"/>
</dbReference>
<organism evidence="2 3">
    <name type="scientific">Neurospora tetrasperma (strain FGSC 2508 / ATCC MYA-4615 / P0657)</name>
    <dbReference type="NCBI Taxonomy" id="510951"/>
    <lineage>
        <taxon>Eukaryota</taxon>
        <taxon>Fungi</taxon>
        <taxon>Dikarya</taxon>
        <taxon>Ascomycota</taxon>
        <taxon>Pezizomycotina</taxon>
        <taxon>Sordariomycetes</taxon>
        <taxon>Sordariomycetidae</taxon>
        <taxon>Sordariales</taxon>
        <taxon>Sordariaceae</taxon>
        <taxon>Neurospora</taxon>
    </lineage>
</organism>
<feature type="region of interest" description="Disordered" evidence="1">
    <location>
        <begin position="1"/>
        <end position="59"/>
    </location>
</feature>
<dbReference type="PANTHER" id="PTHR35587">
    <property type="entry name" value="EXPRESSED PROTEIN"/>
    <property type="match status" value="1"/>
</dbReference>
<dbReference type="VEuPathDB" id="FungiDB:NEUTE1DRAFT_116781"/>
<dbReference type="PANTHER" id="PTHR35587:SF4">
    <property type="match status" value="1"/>
</dbReference>
<reference evidence="3" key="1">
    <citation type="journal article" date="2011" name="Genetics">
        <title>Massive changes in genome architecture accompany the transition to self-fertility in the filamentous fungus Neurospora tetrasperma.</title>
        <authorList>
            <person name="Ellison C.E."/>
            <person name="Stajich J.E."/>
            <person name="Jacobson D.J."/>
            <person name="Natvig D.O."/>
            <person name="Lapidus A."/>
            <person name="Foster B."/>
            <person name="Aerts A."/>
            <person name="Riley R."/>
            <person name="Lindquist E.A."/>
            <person name="Grigoriev I.V."/>
            <person name="Taylor J.W."/>
        </authorList>
    </citation>
    <scope>NUCLEOTIDE SEQUENCE [LARGE SCALE GENOMIC DNA]</scope>
    <source>
        <strain evidence="3">FGSC 2508 / P0657</strain>
    </source>
</reference>
<accession>F8MK78</accession>
<gene>
    <name evidence="2" type="ORF">NEUTE1DRAFT_116781</name>
</gene>